<dbReference type="Proteomes" id="UP000050297">
    <property type="component" value="Unassembled WGS sequence"/>
</dbReference>
<keyword evidence="1" id="KW-1133">Transmembrane helix</keyword>
<evidence type="ECO:0000313" key="3">
    <source>
        <dbReference type="Proteomes" id="UP000050297"/>
    </source>
</evidence>
<evidence type="ECO:0000256" key="1">
    <source>
        <dbReference type="SAM" id="Phobius"/>
    </source>
</evidence>
<sequence>MSIDDGSHLRDFFSQQWASAKGNFSETPEQIRLDGANCLAPDFLTQVRALEHYLAAHALGTLEVHGQFQSSPFNLATVEHADIEDEPIRVIVKKNSTPEWRYFLSAAGFEGWLGKLGGDKDRVPPRQCVWIAQPVEAFSTYLFAVKPFGADKALPDVAVPLEKPWKLVRDLTHKKTPISLAPWLLLEEPPSGPCEVYDVWQIHAARQLAFCLPAEVRAGDGELEALFKGGRTIPLKIEDITYTLADYSLFSEACSWVYGTSREAETKFLLLNNHIAVNWEIGQTWPEGARKVLKNSLIGAKEAFAFHLLDQSKEAVKGLGDLRKGLQEEVAKTQTSSRDLISAVWRDFAIAGVLLVLKTPGVVGLETSVIRPIYLATALLLLLSVLMSGWSACRFNHLADLSRKDWRNKLYSFLSDSDWKKLVEHQIRAGRRVFWRTWLICLLLYVLISIYLINAAIPDVYPTIKEILAHLGSFWFNALSQSAIWIM</sequence>
<organism evidence="2 3">
    <name type="scientific">Pseudomonas syringae pv. aceris</name>
    <dbReference type="NCBI Taxonomy" id="199198"/>
    <lineage>
        <taxon>Bacteria</taxon>
        <taxon>Pseudomonadati</taxon>
        <taxon>Pseudomonadota</taxon>
        <taxon>Gammaproteobacteria</taxon>
        <taxon>Pseudomonadales</taxon>
        <taxon>Pseudomonadaceae</taxon>
        <taxon>Pseudomonas</taxon>
        <taxon>Pseudomonas syringae</taxon>
    </lineage>
</organism>
<evidence type="ECO:0000313" key="2">
    <source>
        <dbReference type="EMBL" id="KPW22372.1"/>
    </source>
</evidence>
<feature type="transmembrane region" description="Helical" evidence="1">
    <location>
        <begin position="467"/>
        <end position="486"/>
    </location>
</feature>
<dbReference type="RefSeq" id="WP_003400131.1">
    <property type="nucleotide sequence ID" value="NZ_LGAR01000012.1"/>
</dbReference>
<reference evidence="2 3" key="1">
    <citation type="submission" date="2015-09" db="EMBL/GenBank/DDBJ databases">
        <title>Genome announcement of multiple Pseudomonas syringae strains.</title>
        <authorList>
            <person name="Thakur S."/>
            <person name="Wang P.W."/>
            <person name="Gong Y."/>
            <person name="Weir B.S."/>
            <person name="Guttman D.S."/>
        </authorList>
    </citation>
    <scope>NUCLEOTIDE SEQUENCE [LARGE SCALE GENOMIC DNA]</scope>
    <source>
        <strain evidence="2 3">ICMP2802</strain>
    </source>
</reference>
<dbReference type="AlphaFoldDB" id="A0A0L8IXT4"/>
<dbReference type="EMBL" id="LJPM01000192">
    <property type="protein sequence ID" value="KPW22372.1"/>
    <property type="molecule type" value="Genomic_DNA"/>
</dbReference>
<feature type="transmembrane region" description="Helical" evidence="1">
    <location>
        <begin position="433"/>
        <end position="455"/>
    </location>
</feature>
<accession>A0A0L8IXT4</accession>
<comment type="caution">
    <text evidence="2">The sequence shown here is derived from an EMBL/GenBank/DDBJ whole genome shotgun (WGS) entry which is preliminary data.</text>
</comment>
<keyword evidence="1" id="KW-0472">Membrane</keyword>
<proteinExistence type="predicted"/>
<name>A0A0L8IXT4_PSESX</name>
<keyword evidence="1" id="KW-0812">Transmembrane</keyword>
<dbReference type="PATRIC" id="fig|199198.4.peg.755"/>
<gene>
    <name evidence="2" type="ORF">ALO91_02150</name>
</gene>
<feature type="transmembrane region" description="Helical" evidence="1">
    <location>
        <begin position="373"/>
        <end position="393"/>
    </location>
</feature>
<protein>
    <submittedName>
        <fullName evidence="2">Uncharacterized protein</fullName>
    </submittedName>
</protein>